<organism evidence="2 3">
    <name type="scientific">Microbacterium ureisolvens</name>
    <dbReference type="NCBI Taxonomy" id="2781186"/>
    <lineage>
        <taxon>Bacteria</taxon>
        <taxon>Bacillati</taxon>
        <taxon>Actinomycetota</taxon>
        <taxon>Actinomycetes</taxon>
        <taxon>Micrococcales</taxon>
        <taxon>Microbacteriaceae</taxon>
        <taxon>Microbacterium</taxon>
    </lineage>
</organism>
<sequence length="223" mass="23605">MSRPPKTSTRIRTVVTTEDGSSSVEVELKFDVDEATPLPDWSALPGVAGVGEPEARQLDAIYLDSDDLALAHAGYAVRRRTGGPDEGWHIKGPRGADGGRVERHWPISAVEEMPDGVADAVSKIARASDLAPIARIRNNRIAYALQDEHGGVVAEFVDDHVSATDERAGVDRSWREWEFELGPAAPAAADERDALLAAAEAAVHAAGGRAAASDSKLARTLGA</sequence>
<dbReference type="SUPFAM" id="SSF55154">
    <property type="entry name" value="CYTH-like phosphatases"/>
    <property type="match status" value="1"/>
</dbReference>
<gene>
    <name evidence="2" type="ORF">JNB61_03755</name>
</gene>
<dbReference type="EMBL" id="JAEUAX010000001">
    <property type="protein sequence ID" value="MBW9108877.1"/>
    <property type="molecule type" value="Genomic_DNA"/>
</dbReference>
<dbReference type="Proteomes" id="UP000777440">
    <property type="component" value="Unassembled WGS sequence"/>
</dbReference>
<name>A0ABS7HU53_9MICO</name>
<evidence type="ECO:0000313" key="2">
    <source>
        <dbReference type="EMBL" id="MBW9108877.1"/>
    </source>
</evidence>
<dbReference type="InterPro" id="IPR023577">
    <property type="entry name" value="CYTH_domain"/>
</dbReference>
<reference evidence="2 3" key="1">
    <citation type="journal article" date="2021" name="MBio">
        <title>Poor Competitiveness of Bradyrhizobium in Pigeon Pea Root Colonization in Indian Soils.</title>
        <authorList>
            <person name="Chalasani D."/>
            <person name="Basu A."/>
            <person name="Pullabhotla S.V.S.R.N."/>
            <person name="Jorrin B."/>
            <person name="Neal A.L."/>
            <person name="Poole P.S."/>
            <person name="Podile A.R."/>
            <person name="Tkacz A."/>
        </authorList>
    </citation>
    <scope>NUCLEOTIDE SEQUENCE [LARGE SCALE GENOMIC DNA]</scope>
    <source>
        <strain evidence="2 3">HU12</strain>
    </source>
</reference>
<dbReference type="SMART" id="SM01118">
    <property type="entry name" value="CYTH"/>
    <property type="match status" value="1"/>
</dbReference>
<feature type="domain" description="CYTH" evidence="1">
    <location>
        <begin position="23"/>
        <end position="223"/>
    </location>
</feature>
<proteinExistence type="predicted"/>
<protein>
    <submittedName>
        <fullName evidence="2">CYTH domain-containing protein</fullName>
    </submittedName>
</protein>
<dbReference type="Gene3D" id="2.40.320.10">
    <property type="entry name" value="Hypothetical Protein Pfu-838710-001"/>
    <property type="match status" value="1"/>
</dbReference>
<accession>A0ABS7HU53</accession>
<keyword evidence="3" id="KW-1185">Reference proteome</keyword>
<evidence type="ECO:0000259" key="1">
    <source>
        <dbReference type="SMART" id="SM01118"/>
    </source>
</evidence>
<dbReference type="Pfam" id="PF01928">
    <property type="entry name" value="CYTH"/>
    <property type="match status" value="1"/>
</dbReference>
<comment type="caution">
    <text evidence="2">The sequence shown here is derived from an EMBL/GenBank/DDBJ whole genome shotgun (WGS) entry which is preliminary data.</text>
</comment>
<dbReference type="CDD" id="cd07374">
    <property type="entry name" value="CYTH-like_Pase"/>
    <property type="match status" value="1"/>
</dbReference>
<dbReference type="InterPro" id="IPR033469">
    <property type="entry name" value="CYTH-like_dom_sf"/>
</dbReference>
<evidence type="ECO:0000313" key="3">
    <source>
        <dbReference type="Proteomes" id="UP000777440"/>
    </source>
</evidence>